<protein>
    <recommendedName>
        <fullName evidence="3">Phosphoglycerate mutase family protein</fullName>
    </recommendedName>
</protein>
<dbReference type="Pfam" id="PF00300">
    <property type="entry name" value="His_Phos_1"/>
    <property type="match status" value="1"/>
</dbReference>
<dbReference type="CDD" id="cd07067">
    <property type="entry name" value="HP_PGM_like"/>
    <property type="match status" value="1"/>
</dbReference>
<reference evidence="1 2" key="1">
    <citation type="submission" date="2014-06" db="EMBL/GenBank/DDBJ databases">
        <authorList>
            <person name="Swart Estienne"/>
        </authorList>
    </citation>
    <scope>NUCLEOTIDE SEQUENCE [LARGE SCALE GENOMIC DNA]</scope>
    <source>
        <strain evidence="1 2">130c</strain>
    </source>
</reference>
<evidence type="ECO:0000313" key="1">
    <source>
        <dbReference type="EMBL" id="CDW81206.1"/>
    </source>
</evidence>
<dbReference type="PANTHER" id="PTHR16469">
    <property type="entry name" value="UBIQUITIN-ASSOCIATED AND SH3 DOMAIN-CONTAINING BA-RELATED"/>
    <property type="match status" value="1"/>
</dbReference>
<dbReference type="Gene3D" id="3.40.50.1240">
    <property type="entry name" value="Phosphoglycerate mutase-like"/>
    <property type="match status" value="1"/>
</dbReference>
<proteinExistence type="predicted"/>
<dbReference type="Proteomes" id="UP000039865">
    <property type="component" value="Unassembled WGS sequence"/>
</dbReference>
<dbReference type="InterPro" id="IPR029033">
    <property type="entry name" value="His_PPase_superfam"/>
</dbReference>
<dbReference type="PANTHER" id="PTHR16469:SF27">
    <property type="entry name" value="UBIQUITIN-ASSOCIATED AND SH3 DOMAIN-CONTAINING BA-RELATED"/>
    <property type="match status" value="1"/>
</dbReference>
<dbReference type="AlphaFoldDB" id="A0A078AH92"/>
<evidence type="ECO:0000313" key="2">
    <source>
        <dbReference type="Proteomes" id="UP000039865"/>
    </source>
</evidence>
<name>A0A078AH92_STYLE</name>
<dbReference type="InterPro" id="IPR013078">
    <property type="entry name" value="His_Pase_superF_clade-1"/>
</dbReference>
<gene>
    <name evidence="1" type="primary">Contig12100.g12936</name>
    <name evidence="1" type="ORF">STYLEM_10217</name>
</gene>
<dbReference type="OMA" id="SINTEIC"/>
<keyword evidence="2" id="KW-1185">Reference proteome</keyword>
<dbReference type="SUPFAM" id="SSF53254">
    <property type="entry name" value="Phosphoglycerate mutase-like"/>
    <property type="match status" value="1"/>
</dbReference>
<sequence>MGMCISRTQSQLEQKSEYQKCVVALVRHGQRADYAIDESIVYDISHDPPLTREGMWQAKLTGEALKKQFLEGGFEKVIIESSPFLRCIMTAAQICKEFQIDQFDINYIFSEKLTPNIYTYNPIDDLCIKKKDKKDIIQMYLDGVDFNDSKLFHSEIQQWYPENTKKAVQRTKLFNDQFIKEYKNSTKKVMHIVTTHGAFVTGFGELYYANNRAFNFCSITAIEFQGDQTSLLLDCYSQHIRLSDGKTMYDSNGKFFNHFSDY</sequence>
<dbReference type="OrthoDB" id="283128at2759"/>
<evidence type="ECO:0008006" key="3">
    <source>
        <dbReference type="Google" id="ProtNLM"/>
    </source>
</evidence>
<organism evidence="1 2">
    <name type="scientific">Stylonychia lemnae</name>
    <name type="common">Ciliate</name>
    <dbReference type="NCBI Taxonomy" id="5949"/>
    <lineage>
        <taxon>Eukaryota</taxon>
        <taxon>Sar</taxon>
        <taxon>Alveolata</taxon>
        <taxon>Ciliophora</taxon>
        <taxon>Intramacronucleata</taxon>
        <taxon>Spirotrichea</taxon>
        <taxon>Stichotrichia</taxon>
        <taxon>Sporadotrichida</taxon>
        <taxon>Oxytrichidae</taxon>
        <taxon>Stylonychinae</taxon>
        <taxon>Stylonychia</taxon>
    </lineage>
</organism>
<dbReference type="EMBL" id="CCKQ01009701">
    <property type="protein sequence ID" value="CDW81206.1"/>
    <property type="molecule type" value="Genomic_DNA"/>
</dbReference>
<dbReference type="InterPro" id="IPR051710">
    <property type="entry name" value="Phosphatase_SH3-domain"/>
</dbReference>
<accession>A0A078AH92</accession>
<dbReference type="InParanoid" id="A0A078AH92"/>